<accession>A0AAC8UU33</accession>
<evidence type="ECO:0000313" key="1">
    <source>
        <dbReference type="EMBL" id="AKP63744.1"/>
    </source>
</evidence>
<dbReference type="AlphaFoldDB" id="A0AAC8UU33"/>
<name>A0AAC8UU33_9LACO</name>
<reference evidence="1 2" key="1">
    <citation type="submission" date="2015-07" db="EMBL/GenBank/DDBJ databases">
        <title>Lactobacillus korensis/26-25/ whole genome sequencing.</title>
        <authorList>
            <person name="Kim M.K."/>
            <person name="Im W.-T."/>
            <person name="Srinivasan S."/>
            <person name="Lee J.-J."/>
        </authorList>
    </citation>
    <scope>NUCLEOTIDE SEQUENCE [LARGE SCALE GENOMIC DNA]</scope>
    <source>
        <strain evidence="1 2">26-25</strain>
    </source>
</reference>
<dbReference type="KEGG" id="lko:ABN16_01195"/>
<dbReference type="Proteomes" id="UP000036000">
    <property type="component" value="Chromosome"/>
</dbReference>
<organism evidence="1 2">
    <name type="scientific">Levilactobacillus koreensis</name>
    <dbReference type="NCBI Taxonomy" id="637971"/>
    <lineage>
        <taxon>Bacteria</taxon>
        <taxon>Bacillati</taxon>
        <taxon>Bacillota</taxon>
        <taxon>Bacilli</taxon>
        <taxon>Lactobacillales</taxon>
        <taxon>Lactobacillaceae</taxon>
        <taxon>Levilactobacillus</taxon>
    </lineage>
</organism>
<dbReference type="RefSeq" id="WP_048732267.1">
    <property type="nucleotide sequence ID" value="NZ_CP012033.1"/>
</dbReference>
<evidence type="ECO:0000313" key="2">
    <source>
        <dbReference type="Proteomes" id="UP000036000"/>
    </source>
</evidence>
<protein>
    <submittedName>
        <fullName evidence="1">Uncharacterized protein</fullName>
    </submittedName>
</protein>
<proteinExistence type="predicted"/>
<gene>
    <name evidence="1" type="ORF">ABN16_01195</name>
</gene>
<keyword evidence="2" id="KW-1185">Reference proteome</keyword>
<dbReference type="EMBL" id="CP012033">
    <property type="protein sequence ID" value="AKP63744.1"/>
    <property type="molecule type" value="Genomic_DNA"/>
</dbReference>
<sequence length="99" mass="11311">MMYRHFLALARFDDVAFAYRVASQDSDDIMNAWRDMSKLSKQKHVPGYDYGGHVLSTAAMSFESIQEMDPYFSDVHEITDLNEFLDGVVDPSLVIAKLK</sequence>